<dbReference type="Proteomes" id="UP000019199">
    <property type="component" value="Unassembled WGS sequence"/>
</dbReference>
<keyword evidence="1" id="KW-0328">Glycosyltransferase</keyword>
<dbReference type="GO" id="GO:0016757">
    <property type="term" value="F:glycosyltransferase activity"/>
    <property type="evidence" value="ECO:0007669"/>
    <property type="project" value="UniProtKB-KW"/>
</dbReference>
<evidence type="ECO:0000313" key="1">
    <source>
        <dbReference type="EMBL" id="CDL25389.1"/>
    </source>
</evidence>
<dbReference type="EMBL" id="CBWN010000033">
    <property type="protein sequence ID" value="CDL25389.1"/>
    <property type="molecule type" value="Genomic_DNA"/>
</dbReference>
<dbReference type="AlphaFoldDB" id="W1ET76"/>
<organism evidence="1 2">
    <name type="scientific">Escherichia coli ISC7</name>
    <dbReference type="NCBI Taxonomy" id="1432555"/>
    <lineage>
        <taxon>Bacteria</taxon>
        <taxon>Pseudomonadati</taxon>
        <taxon>Pseudomonadota</taxon>
        <taxon>Gammaproteobacteria</taxon>
        <taxon>Enterobacterales</taxon>
        <taxon>Enterobacteriaceae</taxon>
        <taxon>Escherichia</taxon>
    </lineage>
</organism>
<keyword evidence="1" id="KW-0808">Transferase</keyword>
<name>W1ET76_ECOLX</name>
<protein>
    <submittedName>
        <fullName evidence="1">Penicillin-insensitive transglycosylase &amp; transpeptidase PBP-1C</fullName>
        <ecNumber evidence="1">2.4.2.-</ecNumber>
    </submittedName>
</protein>
<dbReference type="EC" id="2.4.2.-" evidence="1"/>
<proteinExistence type="predicted"/>
<reference evidence="1 2" key="1">
    <citation type="submission" date="2013-10" db="EMBL/GenBank/DDBJ databases">
        <title>Antibiotic resistance diversity of beta-lactamase producers in the General Hospital Vienna.</title>
        <authorList>
            <person name="Barisic I."/>
            <person name="Mitteregger D."/>
            <person name="Hirschl A.M."/>
            <person name="Noehammer C."/>
            <person name="Wiesinger-Mayr H."/>
        </authorList>
    </citation>
    <scope>NUCLEOTIDE SEQUENCE [LARGE SCALE GENOMIC DNA]</scope>
    <source>
        <strain evidence="1 2">ISC7</strain>
    </source>
</reference>
<sequence length="66" mass="7300">MPRLLTKRGCWITLAAAPFLLFLAAWGADKLWPLPLHEVNPARVVVAQMVRRYGASPMLTASGVIR</sequence>
<accession>W1ET76</accession>
<comment type="caution">
    <text evidence="1">The sequence shown here is derived from an EMBL/GenBank/DDBJ whole genome shotgun (WGS) entry which is preliminary data.</text>
</comment>
<evidence type="ECO:0000313" key="2">
    <source>
        <dbReference type="Proteomes" id="UP000019199"/>
    </source>
</evidence>